<proteinExistence type="predicted"/>
<dbReference type="PANTHER" id="PTHR11063">
    <property type="entry name" value="GLUTAMATE SEMIALDEHYDE DEHYDROGENASE"/>
    <property type="match status" value="1"/>
</dbReference>
<dbReference type="SUPFAM" id="SSF53720">
    <property type="entry name" value="ALDH-like"/>
    <property type="match status" value="1"/>
</dbReference>
<comment type="caution">
    <text evidence="1">The sequence shown here is derived from an EMBL/GenBank/DDBJ whole genome shotgun (WGS) entry which is preliminary data.</text>
</comment>
<gene>
    <name evidence="1" type="ORF">S12H4_28205</name>
</gene>
<dbReference type="AlphaFoldDB" id="X1TA47"/>
<dbReference type="Gene3D" id="3.40.605.10">
    <property type="entry name" value="Aldehyde Dehydrogenase, Chain A, domain 1"/>
    <property type="match status" value="1"/>
</dbReference>
<dbReference type="PANTHER" id="PTHR11063:SF8">
    <property type="entry name" value="DELTA-1-PYRROLINE-5-CARBOXYLATE SYNTHASE"/>
    <property type="match status" value="1"/>
</dbReference>
<evidence type="ECO:0008006" key="2">
    <source>
        <dbReference type="Google" id="ProtNLM"/>
    </source>
</evidence>
<dbReference type="EMBL" id="BARW01016163">
    <property type="protein sequence ID" value="GAJ02139.1"/>
    <property type="molecule type" value="Genomic_DNA"/>
</dbReference>
<organism evidence="1">
    <name type="scientific">marine sediment metagenome</name>
    <dbReference type="NCBI Taxonomy" id="412755"/>
    <lineage>
        <taxon>unclassified sequences</taxon>
        <taxon>metagenomes</taxon>
        <taxon>ecological metagenomes</taxon>
    </lineage>
</organism>
<evidence type="ECO:0000313" key="1">
    <source>
        <dbReference type="EMBL" id="GAJ02139.1"/>
    </source>
</evidence>
<protein>
    <recommendedName>
        <fullName evidence="2">Aldehyde dehydrogenase domain-containing protein</fullName>
    </recommendedName>
</protein>
<feature type="non-terminal residue" evidence="1">
    <location>
        <position position="141"/>
    </location>
</feature>
<accession>X1TA47</accession>
<dbReference type="InterPro" id="IPR016162">
    <property type="entry name" value="Ald_DH_N"/>
</dbReference>
<sequence length="141" mass="15047">MSAVDIKSAVEELKEKGRAAKVASKQMAKLPTEVKNKALHNIADGLLSNQEKILAANEIDCKGARAAGLSEAIIDRLRLTPARLKSTAQGVLSVEALFDPVGEVMDMRTLSNGLIVGRKRVPLGVIGAIYESRPNVTIDIS</sequence>
<dbReference type="GO" id="GO:0004350">
    <property type="term" value="F:glutamate-5-semialdehyde dehydrogenase activity"/>
    <property type="evidence" value="ECO:0007669"/>
    <property type="project" value="TreeGrafter"/>
</dbReference>
<name>X1TA47_9ZZZZ</name>
<reference evidence="1" key="1">
    <citation type="journal article" date="2014" name="Front. Microbiol.">
        <title>High frequency of phylogenetically diverse reductive dehalogenase-homologous genes in deep subseafloor sedimentary metagenomes.</title>
        <authorList>
            <person name="Kawai M."/>
            <person name="Futagami T."/>
            <person name="Toyoda A."/>
            <person name="Takaki Y."/>
            <person name="Nishi S."/>
            <person name="Hori S."/>
            <person name="Arai W."/>
            <person name="Tsubouchi T."/>
            <person name="Morono Y."/>
            <person name="Uchiyama I."/>
            <person name="Ito T."/>
            <person name="Fujiyama A."/>
            <person name="Inagaki F."/>
            <person name="Takami H."/>
        </authorList>
    </citation>
    <scope>NUCLEOTIDE SEQUENCE</scope>
    <source>
        <strain evidence="1">Expedition CK06-06</strain>
    </source>
</reference>
<dbReference type="InterPro" id="IPR016161">
    <property type="entry name" value="Ald_DH/histidinol_DH"/>
</dbReference>